<reference evidence="1" key="1">
    <citation type="submission" date="2022-07" db="EMBL/GenBank/DDBJ databases">
        <title>Phylogenomic reconstructions and comparative analyses of Kickxellomycotina fungi.</title>
        <authorList>
            <person name="Reynolds N.K."/>
            <person name="Stajich J.E."/>
            <person name="Barry K."/>
            <person name="Grigoriev I.V."/>
            <person name="Crous P."/>
            <person name="Smith M.E."/>
        </authorList>
    </citation>
    <scope>NUCLEOTIDE SEQUENCE</scope>
    <source>
        <strain evidence="1">Benny 63K</strain>
    </source>
</reference>
<dbReference type="Proteomes" id="UP001150581">
    <property type="component" value="Unassembled WGS sequence"/>
</dbReference>
<name>A0ACC1IVJ7_9FUNG</name>
<keyword evidence="1" id="KW-0648">Protein biosynthesis</keyword>
<protein>
    <submittedName>
        <fullName evidence="1">Eukaryotic translation initiation factor 5</fullName>
    </submittedName>
</protein>
<organism evidence="1 2">
    <name type="scientific">Kickxella alabastrina</name>
    <dbReference type="NCBI Taxonomy" id="61397"/>
    <lineage>
        <taxon>Eukaryota</taxon>
        <taxon>Fungi</taxon>
        <taxon>Fungi incertae sedis</taxon>
        <taxon>Zoopagomycota</taxon>
        <taxon>Kickxellomycotina</taxon>
        <taxon>Kickxellomycetes</taxon>
        <taxon>Kickxellales</taxon>
        <taxon>Kickxellaceae</taxon>
        <taxon>Kickxella</taxon>
    </lineage>
</organism>
<dbReference type="EMBL" id="JANBPG010000019">
    <property type="protein sequence ID" value="KAJ1901690.1"/>
    <property type="molecule type" value="Genomic_DNA"/>
</dbReference>
<gene>
    <name evidence="1" type="primary">TIF5</name>
    <name evidence="1" type="ORF">LPJ66_000603</name>
</gene>
<keyword evidence="2" id="KW-1185">Reference proteome</keyword>
<keyword evidence="1" id="KW-0396">Initiation factor</keyword>
<comment type="caution">
    <text evidence="1">The sequence shown here is derived from an EMBL/GenBank/DDBJ whole genome shotgun (WGS) entry which is preliminary data.</text>
</comment>
<accession>A0ACC1IVJ7</accession>
<proteinExistence type="predicted"/>
<evidence type="ECO:0000313" key="1">
    <source>
        <dbReference type="EMBL" id="KAJ1901690.1"/>
    </source>
</evidence>
<evidence type="ECO:0000313" key="2">
    <source>
        <dbReference type="Proteomes" id="UP001150581"/>
    </source>
</evidence>
<sequence length="389" mass="43542">MSGQINIRRDTTDQFYRYKMPRLQGKVEGKGNGIKTVLPNIIDVSRALSRPPAYATKFFGSELGAQVNIDDKNEKYIVNGMHEVPKLQDLLFTFIDKYVLCGNCKNPETDLIITREHSIIRRCMACGQCTDVDMRHRLSTYIIKNPPPKEKKGGQHASATTNGNPAQDGGSSEANSGDDKDFELLAGDAANLRLDDDDDWDIQLDMSEEAVAERQRVLSGGIKLSAGGEDEEADPYDLLGDFIKANRDASDREIFEKAQQLDLDKKHRALVVVIMCLFDEPASVVKNVAKRDKILMAFGDSDKHQRAIIGGFERVIEANMDKLLPKAPAIFKALFDEEVVEEDAFLEWGKKPSKKYVDKEAAKQIHRAAQPFITWLEEADEEDSDEDSA</sequence>